<dbReference type="Proteomes" id="UP001170288">
    <property type="component" value="Unassembled WGS sequence"/>
</dbReference>
<dbReference type="InterPro" id="IPR013757">
    <property type="entry name" value="Topo_IIA_A_a_sf"/>
</dbReference>
<dbReference type="GO" id="GO:0003677">
    <property type="term" value="F:DNA binding"/>
    <property type="evidence" value="ECO:0007669"/>
    <property type="project" value="InterPro"/>
</dbReference>
<name>A0AAW7PWD6_9BACT</name>
<accession>A0AAW7PWD6</accession>
<evidence type="ECO:0000313" key="2">
    <source>
        <dbReference type="Proteomes" id="UP001170288"/>
    </source>
</evidence>
<evidence type="ECO:0000313" key="1">
    <source>
        <dbReference type="EMBL" id="MDN5069874.1"/>
    </source>
</evidence>
<dbReference type="GO" id="GO:0005524">
    <property type="term" value="F:ATP binding"/>
    <property type="evidence" value="ECO:0007669"/>
    <property type="project" value="InterPro"/>
</dbReference>
<proteinExistence type="predicted"/>
<comment type="caution">
    <text evidence="1">The sequence shown here is derived from an EMBL/GenBank/DDBJ whole genome shotgun (WGS) entry which is preliminary data.</text>
</comment>
<dbReference type="Gene3D" id="1.10.268.10">
    <property type="entry name" value="Topoisomerase, domain 3"/>
    <property type="match status" value="1"/>
</dbReference>
<dbReference type="EMBL" id="JAPZCX010000003">
    <property type="protein sequence ID" value="MDN5069874.1"/>
    <property type="molecule type" value="Genomic_DNA"/>
</dbReference>
<reference evidence="1" key="1">
    <citation type="submission" date="2022-12" db="EMBL/GenBank/DDBJ databases">
        <authorList>
            <person name="Uljanovas D."/>
        </authorList>
    </citation>
    <scope>NUCLEOTIDE SEQUENCE</scope>
    <source>
        <strain evidence="1">RCM69</strain>
    </source>
</reference>
<dbReference type="RefSeq" id="WP_301372035.1">
    <property type="nucleotide sequence ID" value="NZ_JAPZCX010000003.1"/>
</dbReference>
<protein>
    <submittedName>
        <fullName evidence="1">Uncharacterized protein</fullName>
    </submittedName>
</protein>
<reference evidence="1" key="2">
    <citation type="journal article" date="2023" name="Microorganisms">
        <title>Genomic Characterization of Arcobacter butzleri Strains Isolated from Various Sources in Lithuania.</title>
        <authorList>
            <person name="Uljanovas D."/>
            <person name="Golz G."/>
            <person name="Fleischmann S."/>
            <person name="Kudirkiene E."/>
            <person name="Kasetiene N."/>
            <person name="Grineviciene A."/>
            <person name="Tamuleviciene E."/>
            <person name="Aksomaitiene J."/>
            <person name="Alter T."/>
            <person name="Malakauskas M."/>
        </authorList>
    </citation>
    <scope>NUCLEOTIDE SEQUENCE</scope>
    <source>
        <strain evidence="1">RCM69</strain>
    </source>
</reference>
<organism evidence="1 2">
    <name type="scientific">Aliarcobacter butzleri</name>
    <dbReference type="NCBI Taxonomy" id="28197"/>
    <lineage>
        <taxon>Bacteria</taxon>
        <taxon>Pseudomonadati</taxon>
        <taxon>Campylobacterota</taxon>
        <taxon>Epsilonproteobacteria</taxon>
        <taxon>Campylobacterales</taxon>
        <taxon>Arcobacteraceae</taxon>
        <taxon>Aliarcobacter</taxon>
    </lineage>
</organism>
<dbReference type="AlphaFoldDB" id="A0AAW7PWD6"/>
<sequence length="258" mass="29900">MLNNEIRTCISEFAINNNMSLNSELSKYDDLGAVAIDIVSTINISHIGNLFNSLTKLANKEFSPILNKTYTGIEILDYSSNLTIFDIDYEYVFVKNKKIITTFLNERYDENLVLDLLQKLEKLYALDIKKIQLKYCLKDKELFLQYQEENHKNGIYDLNISNSQMKEFKSELELAQAFIKVIDDLNEVITIIRESKNTFDAVKNLIEQYSFSNDVAIDIVNCSLFSLNSKKKAFYEKEEKTLKNKIISLNELTCKIKS</sequence>
<gene>
    <name evidence="1" type="ORF">O8C76_02380</name>
</gene>
<dbReference type="GO" id="GO:0003918">
    <property type="term" value="F:DNA topoisomerase type II (double strand cut, ATP-hydrolyzing) activity"/>
    <property type="evidence" value="ECO:0007669"/>
    <property type="project" value="InterPro"/>
</dbReference>